<dbReference type="EMBL" id="JANJYI010000007">
    <property type="protein sequence ID" value="KAK2642302.1"/>
    <property type="molecule type" value="Genomic_DNA"/>
</dbReference>
<evidence type="ECO:0000313" key="3">
    <source>
        <dbReference type="Proteomes" id="UP001280121"/>
    </source>
</evidence>
<evidence type="ECO:0000313" key="2">
    <source>
        <dbReference type="EMBL" id="KAK2642302.1"/>
    </source>
</evidence>
<proteinExistence type="predicted"/>
<feature type="compositionally biased region" description="Polar residues" evidence="1">
    <location>
        <begin position="146"/>
        <end position="155"/>
    </location>
</feature>
<evidence type="ECO:0000256" key="1">
    <source>
        <dbReference type="SAM" id="MobiDB-lite"/>
    </source>
</evidence>
<comment type="caution">
    <text evidence="2">The sequence shown here is derived from an EMBL/GenBank/DDBJ whole genome shotgun (WGS) entry which is preliminary data.</text>
</comment>
<protein>
    <submittedName>
        <fullName evidence="2">Uncharacterized protein</fullName>
    </submittedName>
</protein>
<keyword evidence="3" id="KW-1185">Reference proteome</keyword>
<dbReference type="AlphaFoldDB" id="A0AAD9WTX4"/>
<organism evidence="2 3">
    <name type="scientific">Dipteronia dyeriana</name>
    <dbReference type="NCBI Taxonomy" id="168575"/>
    <lineage>
        <taxon>Eukaryota</taxon>
        <taxon>Viridiplantae</taxon>
        <taxon>Streptophyta</taxon>
        <taxon>Embryophyta</taxon>
        <taxon>Tracheophyta</taxon>
        <taxon>Spermatophyta</taxon>
        <taxon>Magnoliopsida</taxon>
        <taxon>eudicotyledons</taxon>
        <taxon>Gunneridae</taxon>
        <taxon>Pentapetalae</taxon>
        <taxon>rosids</taxon>
        <taxon>malvids</taxon>
        <taxon>Sapindales</taxon>
        <taxon>Sapindaceae</taxon>
        <taxon>Hippocastanoideae</taxon>
        <taxon>Acereae</taxon>
        <taxon>Dipteronia</taxon>
    </lineage>
</organism>
<gene>
    <name evidence="2" type="ORF">Ddye_024065</name>
</gene>
<feature type="region of interest" description="Disordered" evidence="1">
    <location>
        <begin position="1"/>
        <end position="57"/>
    </location>
</feature>
<feature type="compositionally biased region" description="Basic and acidic residues" evidence="1">
    <location>
        <begin position="104"/>
        <end position="144"/>
    </location>
</feature>
<feature type="region of interest" description="Disordered" evidence="1">
    <location>
        <begin position="104"/>
        <end position="155"/>
    </location>
</feature>
<name>A0AAD9WTX4_9ROSI</name>
<dbReference type="Proteomes" id="UP001280121">
    <property type="component" value="Unassembled WGS sequence"/>
</dbReference>
<sequence length="155" mass="17567">MVENSNDGGSTADEDDDVRLSSWARGDPALIAHCPKKPPATSSFYLPSPLPSRPRRHQVREIGQSRLEGRIEQLEAVVVALRDGLQNSETKQQREQHTLMDYLREQLRSISRSHREGPPSHDGDSRPRDRDGHNTQVERLEPRTDPQMQSMRPGS</sequence>
<reference evidence="2" key="1">
    <citation type="journal article" date="2023" name="Plant J.">
        <title>Genome sequences and population genomics provide insights into the demographic history, inbreeding, and mutation load of two 'living fossil' tree species of Dipteronia.</title>
        <authorList>
            <person name="Feng Y."/>
            <person name="Comes H.P."/>
            <person name="Chen J."/>
            <person name="Zhu S."/>
            <person name="Lu R."/>
            <person name="Zhang X."/>
            <person name="Li P."/>
            <person name="Qiu J."/>
            <person name="Olsen K.M."/>
            <person name="Qiu Y."/>
        </authorList>
    </citation>
    <scope>NUCLEOTIDE SEQUENCE</scope>
    <source>
        <strain evidence="2">KIB01</strain>
    </source>
</reference>
<accession>A0AAD9WTX4</accession>